<dbReference type="GO" id="GO:0005886">
    <property type="term" value="C:plasma membrane"/>
    <property type="evidence" value="ECO:0007669"/>
    <property type="project" value="UniProtKB-SubCell"/>
</dbReference>
<comment type="similarity">
    <text evidence="2 7">Belongs to the FliR/MopE/SpaR family.</text>
</comment>
<dbReference type="Pfam" id="PF01311">
    <property type="entry name" value="Bac_export_1"/>
    <property type="match status" value="1"/>
</dbReference>
<evidence type="ECO:0000256" key="6">
    <source>
        <dbReference type="ARBA" id="ARBA00023136"/>
    </source>
</evidence>
<keyword evidence="6 7" id="KW-0472">Membrane</keyword>
<dbReference type="Proteomes" id="UP000321577">
    <property type="component" value="Unassembled WGS sequence"/>
</dbReference>
<feature type="transmembrane region" description="Helical" evidence="7">
    <location>
        <begin position="81"/>
        <end position="105"/>
    </location>
</feature>
<keyword evidence="3 7" id="KW-1003">Cell membrane</keyword>
<feature type="transmembrane region" description="Helical" evidence="7">
    <location>
        <begin position="162"/>
        <end position="181"/>
    </location>
</feature>
<proteinExistence type="inferred from homology"/>
<evidence type="ECO:0000256" key="4">
    <source>
        <dbReference type="ARBA" id="ARBA00022692"/>
    </source>
</evidence>
<dbReference type="PANTHER" id="PTHR30065">
    <property type="entry name" value="FLAGELLAR BIOSYNTHETIC PROTEIN FLIR"/>
    <property type="match status" value="1"/>
</dbReference>
<keyword evidence="5 7" id="KW-1133">Transmembrane helix</keyword>
<feature type="transmembrane region" description="Helical" evidence="7">
    <location>
        <begin position="43"/>
        <end position="61"/>
    </location>
</feature>
<feature type="transmembrane region" description="Helical" evidence="7">
    <location>
        <begin position="188"/>
        <end position="208"/>
    </location>
</feature>
<dbReference type="InterPro" id="IPR002010">
    <property type="entry name" value="T3SS_IM_R"/>
</dbReference>
<evidence type="ECO:0000313" key="8">
    <source>
        <dbReference type="EMBL" id="GEP43737.1"/>
    </source>
</evidence>
<evidence type="ECO:0000256" key="1">
    <source>
        <dbReference type="ARBA" id="ARBA00004651"/>
    </source>
</evidence>
<reference evidence="8 9" key="1">
    <citation type="submission" date="2019-07" db="EMBL/GenBank/DDBJ databases">
        <title>Whole genome shotgun sequence of Brevifollis gellanilyticus NBRC 108608.</title>
        <authorList>
            <person name="Hosoyama A."/>
            <person name="Uohara A."/>
            <person name="Ohji S."/>
            <person name="Ichikawa N."/>
        </authorList>
    </citation>
    <scope>NUCLEOTIDE SEQUENCE [LARGE SCALE GENOMIC DNA]</scope>
    <source>
        <strain evidence="8 9">NBRC 108608</strain>
    </source>
</reference>
<name>A0A512MAH0_9BACT</name>
<dbReference type="AlphaFoldDB" id="A0A512MAH0"/>
<dbReference type="InterPro" id="IPR006304">
    <property type="entry name" value="T3SS_SpaR/YscT"/>
</dbReference>
<dbReference type="GO" id="GO:0006605">
    <property type="term" value="P:protein targeting"/>
    <property type="evidence" value="ECO:0007669"/>
    <property type="project" value="UniProtKB-UniRule"/>
</dbReference>
<keyword evidence="4 7" id="KW-0812">Transmembrane</keyword>
<accession>A0A512MAH0</accession>
<evidence type="ECO:0000256" key="3">
    <source>
        <dbReference type="ARBA" id="ARBA00022475"/>
    </source>
</evidence>
<comment type="subcellular location">
    <subcellularLocation>
        <location evidence="1 7">Cell membrane</location>
        <topology evidence="1 7">Multi-pass membrane protein</topology>
    </subcellularLocation>
</comment>
<feature type="transmembrane region" description="Helical" evidence="7">
    <location>
        <begin position="228"/>
        <end position="245"/>
    </location>
</feature>
<dbReference type="PRINTS" id="PR00953">
    <property type="entry name" value="TYPE3IMRPROT"/>
</dbReference>
<protein>
    <submittedName>
        <fullName evidence="8">EscT/YscT/HrcT family type III secretion system export apparatus protein</fullName>
    </submittedName>
</protein>
<dbReference type="NCBIfam" id="TIGR01401">
    <property type="entry name" value="fliR_like_III"/>
    <property type="match status" value="1"/>
</dbReference>
<evidence type="ECO:0000256" key="7">
    <source>
        <dbReference type="RuleBase" id="RU362072"/>
    </source>
</evidence>
<evidence type="ECO:0000256" key="5">
    <source>
        <dbReference type="ARBA" id="ARBA00022989"/>
    </source>
</evidence>
<dbReference type="RefSeq" id="WP_146851310.1">
    <property type="nucleotide sequence ID" value="NZ_BKAG01000020.1"/>
</dbReference>
<feature type="transmembrane region" description="Helical" evidence="7">
    <location>
        <begin position="126"/>
        <end position="150"/>
    </location>
</feature>
<gene>
    <name evidence="8" type="ORF">BGE01nite_30280</name>
</gene>
<evidence type="ECO:0000313" key="9">
    <source>
        <dbReference type="Proteomes" id="UP000321577"/>
    </source>
</evidence>
<keyword evidence="9" id="KW-1185">Reference proteome</keyword>
<comment type="caution">
    <text evidence="8">The sequence shown here is derived from an EMBL/GenBank/DDBJ whole genome shotgun (WGS) entry which is preliminary data.</text>
</comment>
<feature type="transmembrane region" description="Helical" evidence="7">
    <location>
        <begin position="12"/>
        <end position="31"/>
    </location>
</feature>
<evidence type="ECO:0000256" key="2">
    <source>
        <dbReference type="ARBA" id="ARBA00009772"/>
    </source>
</evidence>
<sequence length="264" mass="29518">MMGDYDVRTLFLIVAFTVPRMMSALLISPFFGDQFIMGMARQVVIISLSLMALPITLQSTINIPDSNFWPLFLLGVLVKEIALGMLIGFCTGLVFWVAEGTGFFIDNQRGSSMAEMFDPMSGGSSSLFGVLFTKVLGVLFFLGGGFFSFLTIMYDSYITWPVFSYFPTFQPGFAMTCLGLLDNIMGLIITYSAPIIIAMFIAEFGLGLMNRFSPQLNVFFLAMPVKSGIASLLIIFYLVFLLGFFKEQIMTPQKWSLFYHGFFK</sequence>
<dbReference type="PANTHER" id="PTHR30065:SF1">
    <property type="entry name" value="SURFACE PRESENTATION OF ANTIGENS PROTEIN SPAR"/>
    <property type="match status" value="1"/>
</dbReference>
<organism evidence="8 9">
    <name type="scientific">Brevifollis gellanilyticus</name>
    <dbReference type="NCBI Taxonomy" id="748831"/>
    <lineage>
        <taxon>Bacteria</taxon>
        <taxon>Pseudomonadati</taxon>
        <taxon>Verrucomicrobiota</taxon>
        <taxon>Verrucomicrobiia</taxon>
        <taxon>Verrucomicrobiales</taxon>
        <taxon>Verrucomicrobiaceae</taxon>
    </lineage>
</organism>
<dbReference type="EMBL" id="BKAG01000020">
    <property type="protein sequence ID" value="GEP43737.1"/>
    <property type="molecule type" value="Genomic_DNA"/>
</dbReference>
<dbReference type="OrthoDB" id="9807748at2"/>